<evidence type="ECO:0000256" key="4">
    <source>
        <dbReference type="ARBA" id="ARBA00022807"/>
    </source>
</evidence>
<dbReference type="GO" id="GO:0008234">
    <property type="term" value="F:cysteine-type peptidase activity"/>
    <property type="evidence" value="ECO:0007669"/>
    <property type="project" value="UniProtKB-KW"/>
</dbReference>
<feature type="signal peptide" evidence="5">
    <location>
        <begin position="1"/>
        <end position="40"/>
    </location>
</feature>
<proteinExistence type="inferred from homology"/>
<dbReference type="InterPro" id="IPR038765">
    <property type="entry name" value="Papain-like_cys_pep_sf"/>
</dbReference>
<reference evidence="7 8" key="1">
    <citation type="journal article" date="2003" name="Genome Res.">
        <title>Comparative complete genome sequence analysis of the amino acid replacements responsible for the thermostability of Corynebacterium efficiens.</title>
        <authorList>
            <person name="Nishio Y."/>
            <person name="Nakamura Y."/>
            <person name="Kawarabayasi Y."/>
            <person name="Usuda Y."/>
            <person name="Kimura E."/>
            <person name="Sugimoto S."/>
            <person name="Matsui K."/>
            <person name="Yamagishi A."/>
            <person name="Kikuchi H."/>
            <person name="Ikeo K."/>
            <person name="Gojobori T."/>
        </authorList>
    </citation>
    <scope>NUCLEOTIDE SEQUENCE [LARGE SCALE GENOMIC DNA]</scope>
    <source>
        <strain evidence="8">DSM 44549 / YS-314 / AJ 12310 / JCM 11189 / NBRC 100395</strain>
    </source>
</reference>
<organism evidence="7 8">
    <name type="scientific">Corynebacterium efficiens (strain DSM 44549 / YS-314 / AJ 12310 / JCM 11189 / NBRC 100395)</name>
    <dbReference type="NCBI Taxonomy" id="196164"/>
    <lineage>
        <taxon>Bacteria</taxon>
        <taxon>Bacillati</taxon>
        <taxon>Actinomycetota</taxon>
        <taxon>Actinomycetes</taxon>
        <taxon>Mycobacteriales</taxon>
        <taxon>Corynebacteriaceae</taxon>
        <taxon>Corynebacterium</taxon>
    </lineage>
</organism>
<dbReference type="eggNOG" id="COG0791">
    <property type="taxonomic scope" value="Bacteria"/>
</dbReference>
<evidence type="ECO:0000313" key="8">
    <source>
        <dbReference type="Proteomes" id="UP000001409"/>
    </source>
</evidence>
<accession>Q8FNR3</accession>
<evidence type="ECO:0000256" key="1">
    <source>
        <dbReference type="ARBA" id="ARBA00007074"/>
    </source>
</evidence>
<dbReference type="Proteomes" id="UP000001409">
    <property type="component" value="Chromosome"/>
</dbReference>
<dbReference type="KEGG" id="cef:CE2081"/>
<protein>
    <submittedName>
        <fullName evidence="7">Putative secreted protein</fullName>
    </submittedName>
</protein>
<dbReference type="PANTHER" id="PTHR47359:SF3">
    <property type="entry name" value="NLP_P60 DOMAIN-CONTAINING PROTEIN-RELATED"/>
    <property type="match status" value="1"/>
</dbReference>
<evidence type="ECO:0000256" key="2">
    <source>
        <dbReference type="ARBA" id="ARBA00022670"/>
    </source>
</evidence>
<dbReference type="PANTHER" id="PTHR47359">
    <property type="entry name" value="PEPTIDOGLYCAN DL-ENDOPEPTIDASE CWLO"/>
    <property type="match status" value="1"/>
</dbReference>
<dbReference type="InterPro" id="IPR000064">
    <property type="entry name" value="NLP_P60_dom"/>
</dbReference>
<keyword evidence="5" id="KW-0732">Signal</keyword>
<sequence>MEFHHMGKHRRSNPRVTRNAAAVSAVALGTTAVITNPAQAAEVVIPNTGFSVEIAGIENTPGLNNVPGIDQWIPSLSSQAAPAAYAAVVEAPAAVQAAPAQSTGQAIVDAARSKIGAPYGWGATGPNAFDCSGLTSWAYSQVGKSIPRTSQAQAAQGTPVAYSDLQAGDIVAFYSGATHVGIYSGHGTVIHALNSSTPLSEHSLDYMPFHSAVRF</sequence>
<evidence type="ECO:0000256" key="5">
    <source>
        <dbReference type="SAM" id="SignalP"/>
    </source>
</evidence>
<keyword evidence="2" id="KW-0645">Protease</keyword>
<dbReference type="SUPFAM" id="SSF54001">
    <property type="entry name" value="Cysteine proteinases"/>
    <property type="match status" value="1"/>
</dbReference>
<comment type="similarity">
    <text evidence="1">Belongs to the peptidase C40 family.</text>
</comment>
<keyword evidence="3" id="KW-0378">Hydrolase</keyword>
<evidence type="ECO:0000313" key="7">
    <source>
        <dbReference type="EMBL" id="BAC18891.1"/>
    </source>
</evidence>
<dbReference type="Gene3D" id="3.90.1720.10">
    <property type="entry name" value="endopeptidase domain like (from Nostoc punctiforme)"/>
    <property type="match status" value="1"/>
</dbReference>
<evidence type="ECO:0000256" key="3">
    <source>
        <dbReference type="ARBA" id="ARBA00022801"/>
    </source>
</evidence>
<keyword evidence="4" id="KW-0788">Thiol protease</keyword>
<dbReference type="InterPro" id="IPR051794">
    <property type="entry name" value="PG_Endopeptidase_C40"/>
</dbReference>
<dbReference type="PROSITE" id="PS51935">
    <property type="entry name" value="NLPC_P60"/>
    <property type="match status" value="1"/>
</dbReference>
<dbReference type="STRING" id="196164.gene:10742509"/>
<keyword evidence="8" id="KW-1185">Reference proteome</keyword>
<dbReference type="EMBL" id="BA000035">
    <property type="protein sequence ID" value="BAC18891.1"/>
    <property type="molecule type" value="Genomic_DNA"/>
</dbReference>
<dbReference type="HOGENOM" id="CLU_016043_6_0_11"/>
<feature type="domain" description="NlpC/P60" evidence="6">
    <location>
        <begin position="101"/>
        <end position="215"/>
    </location>
</feature>
<dbReference type="AlphaFoldDB" id="Q8FNR3"/>
<feature type="chain" id="PRO_5004308761" evidence="5">
    <location>
        <begin position="41"/>
        <end position="215"/>
    </location>
</feature>
<dbReference type="GO" id="GO:0006508">
    <property type="term" value="P:proteolysis"/>
    <property type="evidence" value="ECO:0007669"/>
    <property type="project" value="UniProtKB-KW"/>
</dbReference>
<name>Q8FNR3_COREF</name>
<dbReference type="Pfam" id="PF00877">
    <property type="entry name" value="NLPC_P60"/>
    <property type="match status" value="1"/>
</dbReference>
<evidence type="ECO:0000259" key="6">
    <source>
        <dbReference type="PROSITE" id="PS51935"/>
    </source>
</evidence>